<dbReference type="Pfam" id="PF08245">
    <property type="entry name" value="Mur_ligase_M"/>
    <property type="match status" value="1"/>
</dbReference>
<evidence type="ECO:0000256" key="7">
    <source>
        <dbReference type="ARBA" id="ARBA00022490"/>
    </source>
</evidence>
<evidence type="ECO:0000256" key="10">
    <source>
        <dbReference type="ARBA" id="ARBA00022840"/>
    </source>
</evidence>
<dbReference type="EMBL" id="CP039126">
    <property type="protein sequence ID" value="QMW77500.1"/>
    <property type="molecule type" value="Genomic_DNA"/>
</dbReference>
<accession>A0A4P6M3N1</accession>
<keyword evidence="9 17" id="KW-0547">Nucleotide-binding</keyword>
<dbReference type="GO" id="GO:0005524">
    <property type="term" value="F:ATP binding"/>
    <property type="evidence" value="ECO:0007669"/>
    <property type="project" value="UniProtKB-UniRule"/>
</dbReference>
<evidence type="ECO:0000256" key="12">
    <source>
        <dbReference type="ARBA" id="ARBA00022984"/>
    </source>
</evidence>
<sequence length="461" mass="50599">MDRTNLKGKRVLVFGSGISGIGAVRLLEAVQADVILYDGNKALDKEEIRGRLPKNAACEIVLGELPKELLASLDLVVMSPGVPLDIAPVEAIRREGIPVWGEVELAYRMGAGTVLAITGTNGKTTTTALLGEIMKAYAKSVFVVGNIGNAYTGAALSMTEESYTVAEISSFQLETTMEFHPKVSAVLNITEDHLNRHHTMEEYIRVKEMIAGNQTKEDFCVLNHEDEELRRFAQVCPAEVVFFSSLHKLEKGIFLDGGQIVMRTGSEEILVAETKELKLLGRHNHENVMAAVAMAYCAGVPMDTIRQVIRNFTAVPHRIEFVAEIDGVAYYNDSKGTNPDAAIKGIQAMNRPTLLIGGGYDKESSYEEWIRAFEGRVRYLVLIGQTKEKIEKAAHSCGFMSTILAEDLEEAVKICAEKANPGDAVLLSPACASWGQFDNYEQRGDKFKDYVKSLEAAQQST</sequence>
<dbReference type="PANTHER" id="PTHR43692">
    <property type="entry name" value="UDP-N-ACETYLMURAMOYLALANINE--D-GLUTAMATE LIGASE"/>
    <property type="match status" value="1"/>
</dbReference>
<evidence type="ECO:0000256" key="11">
    <source>
        <dbReference type="ARBA" id="ARBA00022960"/>
    </source>
</evidence>
<gene>
    <name evidence="21" type="primary">murD_2</name>
    <name evidence="17 22" type="synonym">murD</name>
    <name evidence="22" type="ORF">E5259_07805</name>
    <name evidence="21" type="ORF">PMF13cell1_04923</name>
</gene>
<evidence type="ECO:0000313" key="21">
    <source>
        <dbReference type="EMBL" id="QBE99349.1"/>
    </source>
</evidence>
<dbReference type="InterPro" id="IPR036615">
    <property type="entry name" value="Mur_ligase_C_dom_sf"/>
</dbReference>
<dbReference type="SUPFAM" id="SSF53244">
    <property type="entry name" value="MurD-like peptide ligases, peptide-binding domain"/>
    <property type="match status" value="1"/>
</dbReference>
<keyword evidence="10 17" id="KW-0067">ATP-binding</keyword>
<name>A0A4P6M3N1_9FIRM</name>
<dbReference type="GO" id="GO:0008764">
    <property type="term" value="F:UDP-N-acetylmuramoylalanine-D-glutamate ligase activity"/>
    <property type="evidence" value="ECO:0007669"/>
    <property type="project" value="UniProtKB-UniRule"/>
</dbReference>
<dbReference type="NCBIfam" id="TIGR01087">
    <property type="entry name" value="murD"/>
    <property type="match status" value="1"/>
</dbReference>
<evidence type="ECO:0000256" key="3">
    <source>
        <dbReference type="ARBA" id="ARBA00004752"/>
    </source>
</evidence>
<dbReference type="Gene3D" id="3.40.50.720">
    <property type="entry name" value="NAD(P)-binding Rossmann-like Domain"/>
    <property type="match status" value="1"/>
</dbReference>
<evidence type="ECO:0000256" key="9">
    <source>
        <dbReference type="ARBA" id="ARBA00022741"/>
    </source>
</evidence>
<evidence type="ECO:0000256" key="15">
    <source>
        <dbReference type="ARBA" id="ARBA00032324"/>
    </source>
</evidence>
<dbReference type="GO" id="GO:0071555">
    <property type="term" value="P:cell wall organization"/>
    <property type="evidence" value="ECO:0007669"/>
    <property type="project" value="UniProtKB-KW"/>
</dbReference>
<reference evidence="22 24" key="2">
    <citation type="submission" date="2019-04" db="EMBL/GenBank/DDBJ databases">
        <authorList>
            <person name="Schori C."/>
            <person name="Ahrens C."/>
        </authorList>
    </citation>
    <scope>NUCLEOTIDE SEQUENCE [LARGE SCALE GENOMIC DNA]</scope>
    <source>
        <strain evidence="22 24">DSM 2950</strain>
    </source>
</reference>
<evidence type="ECO:0000313" key="23">
    <source>
        <dbReference type="Proteomes" id="UP000289794"/>
    </source>
</evidence>
<proteinExistence type="inferred from homology"/>
<comment type="similarity">
    <text evidence="4 17">Belongs to the MurCDEF family.</text>
</comment>
<dbReference type="RefSeq" id="WP_018598408.1">
    <property type="nucleotide sequence ID" value="NZ_AP031416.1"/>
</dbReference>
<dbReference type="PANTHER" id="PTHR43692:SF1">
    <property type="entry name" value="UDP-N-ACETYLMURAMOYLALANINE--D-GLUTAMATE LIGASE"/>
    <property type="match status" value="1"/>
</dbReference>
<keyword evidence="17 18" id="KW-0132">Cell division</keyword>
<evidence type="ECO:0000256" key="17">
    <source>
        <dbReference type="HAMAP-Rule" id="MF_00639"/>
    </source>
</evidence>
<dbReference type="GO" id="GO:0008360">
    <property type="term" value="P:regulation of cell shape"/>
    <property type="evidence" value="ECO:0007669"/>
    <property type="project" value="UniProtKB-KW"/>
</dbReference>
<evidence type="ECO:0000256" key="16">
    <source>
        <dbReference type="ARBA" id="ARBA00047632"/>
    </source>
</evidence>
<reference evidence="21 23" key="1">
    <citation type="submission" date="2019-01" db="EMBL/GenBank/DDBJ databases">
        <title>PMF-metabolizing Aryl O-demethylase.</title>
        <authorList>
            <person name="Kim M."/>
        </authorList>
    </citation>
    <scope>NUCLEOTIDE SEQUENCE [LARGE SCALE GENOMIC DNA]</scope>
    <source>
        <strain evidence="21 23">PMF1</strain>
    </source>
</reference>
<dbReference type="GO" id="GO:0009252">
    <property type="term" value="P:peptidoglycan biosynthetic process"/>
    <property type="evidence" value="ECO:0007669"/>
    <property type="project" value="UniProtKB-UniRule"/>
</dbReference>
<evidence type="ECO:0000259" key="19">
    <source>
        <dbReference type="Pfam" id="PF02875"/>
    </source>
</evidence>
<keyword evidence="8 17" id="KW-0436">Ligase</keyword>
<evidence type="ECO:0000256" key="8">
    <source>
        <dbReference type="ARBA" id="ARBA00022598"/>
    </source>
</evidence>
<dbReference type="InterPro" id="IPR036565">
    <property type="entry name" value="Mur-like_cat_sf"/>
</dbReference>
<dbReference type="InterPro" id="IPR005762">
    <property type="entry name" value="MurD"/>
</dbReference>
<comment type="pathway">
    <text evidence="3 17 18">Cell wall biogenesis; peptidoglycan biosynthesis.</text>
</comment>
<keyword evidence="12 17" id="KW-0573">Peptidoglycan synthesis</keyword>
<keyword evidence="11 17" id="KW-0133">Cell shape</keyword>
<evidence type="ECO:0000256" key="18">
    <source>
        <dbReference type="RuleBase" id="RU003664"/>
    </source>
</evidence>
<dbReference type="HAMAP" id="MF_00639">
    <property type="entry name" value="MurD"/>
    <property type="match status" value="1"/>
</dbReference>
<feature type="binding site" evidence="17">
    <location>
        <begin position="119"/>
        <end position="125"/>
    </location>
    <ligand>
        <name>ATP</name>
        <dbReference type="ChEBI" id="CHEBI:30616"/>
    </ligand>
</feature>
<evidence type="ECO:0000256" key="5">
    <source>
        <dbReference type="ARBA" id="ARBA00012212"/>
    </source>
</evidence>
<dbReference type="GeneID" id="75055546"/>
<evidence type="ECO:0000256" key="2">
    <source>
        <dbReference type="ARBA" id="ARBA00004496"/>
    </source>
</evidence>
<dbReference type="GO" id="GO:0005737">
    <property type="term" value="C:cytoplasm"/>
    <property type="evidence" value="ECO:0007669"/>
    <property type="project" value="UniProtKB-SubCell"/>
</dbReference>
<dbReference type="Gene3D" id="3.40.1190.10">
    <property type="entry name" value="Mur-like, catalytic domain"/>
    <property type="match status" value="1"/>
</dbReference>
<dbReference type="AlphaFoldDB" id="A0A4P6M3N1"/>
<dbReference type="Proteomes" id="UP000289794">
    <property type="component" value="Chromosome"/>
</dbReference>
<comment type="function">
    <text evidence="1 17 18">Cell wall formation. Catalyzes the addition of glutamate to the nucleotide precursor UDP-N-acetylmuramoyl-L-alanine (UMA).</text>
</comment>
<evidence type="ECO:0000256" key="6">
    <source>
        <dbReference type="ARBA" id="ARBA00015655"/>
    </source>
</evidence>
<dbReference type="Proteomes" id="UP000515789">
    <property type="component" value="Chromosome"/>
</dbReference>
<dbReference type="GO" id="GO:0051301">
    <property type="term" value="P:cell division"/>
    <property type="evidence" value="ECO:0007669"/>
    <property type="project" value="UniProtKB-KW"/>
</dbReference>
<evidence type="ECO:0000259" key="20">
    <source>
        <dbReference type="Pfam" id="PF08245"/>
    </source>
</evidence>
<keyword evidence="17 18" id="KW-0131">Cell cycle</keyword>
<comment type="catalytic activity">
    <reaction evidence="16 17 18">
        <text>UDP-N-acetyl-alpha-D-muramoyl-L-alanine + D-glutamate + ATP = UDP-N-acetyl-alpha-D-muramoyl-L-alanyl-D-glutamate + ADP + phosphate + H(+)</text>
        <dbReference type="Rhea" id="RHEA:16429"/>
        <dbReference type="ChEBI" id="CHEBI:15378"/>
        <dbReference type="ChEBI" id="CHEBI:29986"/>
        <dbReference type="ChEBI" id="CHEBI:30616"/>
        <dbReference type="ChEBI" id="CHEBI:43474"/>
        <dbReference type="ChEBI" id="CHEBI:83898"/>
        <dbReference type="ChEBI" id="CHEBI:83900"/>
        <dbReference type="ChEBI" id="CHEBI:456216"/>
        <dbReference type="EC" id="6.3.2.9"/>
    </reaction>
</comment>
<evidence type="ECO:0000313" key="24">
    <source>
        <dbReference type="Proteomes" id="UP000515789"/>
    </source>
</evidence>
<evidence type="ECO:0000256" key="4">
    <source>
        <dbReference type="ARBA" id="ARBA00010416"/>
    </source>
</evidence>
<dbReference type="Gene3D" id="3.90.190.20">
    <property type="entry name" value="Mur ligase, C-terminal domain"/>
    <property type="match status" value="1"/>
</dbReference>
<dbReference type="Pfam" id="PF02875">
    <property type="entry name" value="Mur_ligase_C"/>
    <property type="match status" value="1"/>
</dbReference>
<dbReference type="InterPro" id="IPR013221">
    <property type="entry name" value="Mur_ligase_cen"/>
</dbReference>
<evidence type="ECO:0000313" key="22">
    <source>
        <dbReference type="EMBL" id="QMW77500.1"/>
    </source>
</evidence>
<dbReference type="SUPFAM" id="SSF53623">
    <property type="entry name" value="MurD-like peptide ligases, catalytic domain"/>
    <property type="match status" value="1"/>
</dbReference>
<evidence type="ECO:0000256" key="1">
    <source>
        <dbReference type="ARBA" id="ARBA00002734"/>
    </source>
</evidence>
<dbReference type="InterPro" id="IPR004101">
    <property type="entry name" value="Mur_ligase_C"/>
</dbReference>
<dbReference type="UniPathway" id="UPA00219"/>
<keyword evidence="7 17" id="KW-0963">Cytoplasm</keyword>
<dbReference type="EC" id="6.3.2.9" evidence="5 17"/>
<dbReference type="KEGG" id="bpro:PMF13cell1_04923"/>
<dbReference type="EMBL" id="CP035945">
    <property type="protein sequence ID" value="QBE99349.1"/>
    <property type="molecule type" value="Genomic_DNA"/>
</dbReference>
<feature type="domain" description="Mur ligase C-terminal" evidence="19">
    <location>
        <begin position="317"/>
        <end position="431"/>
    </location>
</feature>
<protein>
    <recommendedName>
        <fullName evidence="6 17">UDP-N-acetylmuramoylalanine--D-glutamate ligase</fullName>
        <ecNumber evidence="5 17">6.3.2.9</ecNumber>
    </recommendedName>
    <alternativeName>
        <fullName evidence="15 17">D-glutamic acid-adding enzyme</fullName>
    </alternativeName>
    <alternativeName>
        <fullName evidence="14 17">UDP-N-acetylmuramoyl-L-alanyl-D-glutamate synthetase</fullName>
    </alternativeName>
</protein>
<keyword evidence="13 17" id="KW-0961">Cell wall biogenesis/degradation</keyword>
<dbReference type="SUPFAM" id="SSF51984">
    <property type="entry name" value="MurCD N-terminal domain"/>
    <property type="match status" value="1"/>
</dbReference>
<evidence type="ECO:0000256" key="13">
    <source>
        <dbReference type="ARBA" id="ARBA00023316"/>
    </source>
</evidence>
<dbReference type="Pfam" id="PF21799">
    <property type="entry name" value="MurD-like_N"/>
    <property type="match status" value="1"/>
</dbReference>
<comment type="subcellular location">
    <subcellularLocation>
        <location evidence="2 17 18">Cytoplasm</location>
    </subcellularLocation>
</comment>
<organism evidence="21 23">
    <name type="scientific">Blautia producta</name>
    <dbReference type="NCBI Taxonomy" id="33035"/>
    <lineage>
        <taxon>Bacteria</taxon>
        <taxon>Bacillati</taxon>
        <taxon>Bacillota</taxon>
        <taxon>Clostridia</taxon>
        <taxon>Lachnospirales</taxon>
        <taxon>Lachnospiraceae</taxon>
        <taxon>Blautia</taxon>
    </lineage>
</organism>
<feature type="domain" description="Mur ligase central" evidence="20">
    <location>
        <begin position="117"/>
        <end position="295"/>
    </location>
</feature>
<evidence type="ECO:0000256" key="14">
    <source>
        <dbReference type="ARBA" id="ARBA00030398"/>
    </source>
</evidence>